<evidence type="ECO:0000259" key="2">
    <source>
        <dbReference type="Pfam" id="PF00534"/>
    </source>
</evidence>
<comment type="caution">
    <text evidence="4">The sequence shown here is derived from an EMBL/GenBank/DDBJ whole genome shotgun (WGS) entry which is preliminary data.</text>
</comment>
<dbReference type="Proteomes" id="UP000178650">
    <property type="component" value="Unassembled WGS sequence"/>
</dbReference>
<dbReference type="Pfam" id="PF13439">
    <property type="entry name" value="Glyco_transf_4"/>
    <property type="match status" value="1"/>
</dbReference>
<sequence>MKIFYDNQVFSQKYGGVSKYFAELIKAIGRFDVEIVFSKTLSENAYLPDKFKTSVGFFSNIKFKGKRSLLNFVNNQFSKGILRKGGYDIFHPTYYSPYFLSKNIRKPIVITVFDMIHELFPAYFSSFDKTVEYKNKVLRRADKIIAISESTKKDLCRLTNIRPEKISVIYLAGSLSEIFSKKITVPNRYLLFVGQRKGYKNFTFFIQSISPLLKEKKISILCAGGGNFSVDERKIISDLGIQDYVFQREVNSGELKYCYQKATAFVFPSLYEGFGIPVLEAFSCGCPVILSNSSSFPEVAGDAGIYFEPQNKESIFEAISTILNENFDKEYFINKGYAISNSFTWDKTARQTLEIYKKLT</sequence>
<dbReference type="EMBL" id="MHPJ01000001">
    <property type="protein sequence ID" value="OGZ79619.1"/>
    <property type="molecule type" value="Genomic_DNA"/>
</dbReference>
<dbReference type="Pfam" id="PF00534">
    <property type="entry name" value="Glycos_transf_1"/>
    <property type="match status" value="1"/>
</dbReference>
<dbReference type="Gene3D" id="3.40.50.2000">
    <property type="entry name" value="Glycogen Phosphorylase B"/>
    <property type="match status" value="2"/>
</dbReference>
<gene>
    <name evidence="4" type="ORF">A2358_01485</name>
</gene>
<evidence type="ECO:0000313" key="4">
    <source>
        <dbReference type="EMBL" id="OGZ79619.1"/>
    </source>
</evidence>
<dbReference type="SUPFAM" id="SSF53756">
    <property type="entry name" value="UDP-Glycosyltransferase/glycogen phosphorylase"/>
    <property type="match status" value="1"/>
</dbReference>
<evidence type="ECO:0000313" key="5">
    <source>
        <dbReference type="Proteomes" id="UP000178650"/>
    </source>
</evidence>
<dbReference type="STRING" id="1802223.A2358_01485"/>
<keyword evidence="1" id="KW-0808">Transferase</keyword>
<feature type="domain" description="Glycosyltransferase subfamily 4-like N-terminal" evidence="3">
    <location>
        <begin position="14"/>
        <end position="170"/>
    </location>
</feature>
<name>A0A1G2IXP6_9BACT</name>
<dbReference type="PANTHER" id="PTHR46401:SF2">
    <property type="entry name" value="GLYCOSYLTRANSFERASE WBBK-RELATED"/>
    <property type="match status" value="1"/>
</dbReference>
<organism evidence="4 5">
    <name type="scientific">Candidatus Staskawiczbacteria bacterium RIFOXYB1_FULL_37_44</name>
    <dbReference type="NCBI Taxonomy" id="1802223"/>
    <lineage>
        <taxon>Bacteria</taxon>
        <taxon>Candidatus Staskawicziibacteriota</taxon>
    </lineage>
</organism>
<dbReference type="InterPro" id="IPR001296">
    <property type="entry name" value="Glyco_trans_1"/>
</dbReference>
<dbReference type="InterPro" id="IPR028098">
    <property type="entry name" value="Glyco_trans_4-like_N"/>
</dbReference>
<protein>
    <recommendedName>
        <fullName evidence="6">Glycosyl transferase family 1 domain-containing protein</fullName>
    </recommendedName>
</protein>
<proteinExistence type="predicted"/>
<feature type="domain" description="Glycosyl transferase family 1" evidence="2">
    <location>
        <begin position="181"/>
        <end position="337"/>
    </location>
</feature>
<dbReference type="GO" id="GO:0009103">
    <property type="term" value="P:lipopolysaccharide biosynthetic process"/>
    <property type="evidence" value="ECO:0007669"/>
    <property type="project" value="TreeGrafter"/>
</dbReference>
<dbReference type="GO" id="GO:0016757">
    <property type="term" value="F:glycosyltransferase activity"/>
    <property type="evidence" value="ECO:0007669"/>
    <property type="project" value="InterPro"/>
</dbReference>
<reference evidence="4 5" key="1">
    <citation type="journal article" date="2016" name="Nat. Commun.">
        <title>Thousands of microbial genomes shed light on interconnected biogeochemical processes in an aquifer system.</title>
        <authorList>
            <person name="Anantharaman K."/>
            <person name="Brown C.T."/>
            <person name="Hug L.A."/>
            <person name="Sharon I."/>
            <person name="Castelle C.J."/>
            <person name="Probst A.J."/>
            <person name="Thomas B.C."/>
            <person name="Singh A."/>
            <person name="Wilkins M.J."/>
            <person name="Karaoz U."/>
            <person name="Brodie E.L."/>
            <person name="Williams K.H."/>
            <person name="Hubbard S.S."/>
            <person name="Banfield J.F."/>
        </authorList>
    </citation>
    <scope>NUCLEOTIDE SEQUENCE [LARGE SCALE GENOMIC DNA]</scope>
</reference>
<evidence type="ECO:0000256" key="1">
    <source>
        <dbReference type="ARBA" id="ARBA00022679"/>
    </source>
</evidence>
<dbReference type="AlphaFoldDB" id="A0A1G2IXP6"/>
<evidence type="ECO:0008006" key="6">
    <source>
        <dbReference type="Google" id="ProtNLM"/>
    </source>
</evidence>
<accession>A0A1G2IXP6</accession>
<evidence type="ECO:0000259" key="3">
    <source>
        <dbReference type="Pfam" id="PF13439"/>
    </source>
</evidence>
<dbReference type="PANTHER" id="PTHR46401">
    <property type="entry name" value="GLYCOSYLTRANSFERASE WBBK-RELATED"/>
    <property type="match status" value="1"/>
</dbReference>
<dbReference type="CDD" id="cd03809">
    <property type="entry name" value="GT4_MtfB-like"/>
    <property type="match status" value="1"/>
</dbReference>